<reference evidence="4" key="2">
    <citation type="submission" date="2019-09" db="UniProtKB">
        <authorList>
            <consortium name="WormBaseParasite"/>
        </authorList>
    </citation>
    <scope>IDENTIFICATION</scope>
</reference>
<evidence type="ECO:0000313" key="2">
    <source>
        <dbReference type="EMBL" id="VDO88284.1"/>
    </source>
</evidence>
<feature type="compositionally biased region" description="Acidic residues" evidence="1">
    <location>
        <begin position="107"/>
        <end position="116"/>
    </location>
</feature>
<dbReference type="WBParaSite" id="HPBE_0001134401-mRNA-1">
    <property type="protein sequence ID" value="HPBE_0001134401-mRNA-1"/>
    <property type="gene ID" value="HPBE_0001134401"/>
</dbReference>
<feature type="compositionally biased region" description="Basic and acidic residues" evidence="1">
    <location>
        <begin position="129"/>
        <end position="139"/>
    </location>
</feature>
<feature type="compositionally biased region" description="Basic and acidic residues" evidence="1">
    <location>
        <begin position="288"/>
        <end position="302"/>
    </location>
</feature>
<dbReference type="EMBL" id="UZAH01027069">
    <property type="protein sequence ID" value="VDO88284.1"/>
    <property type="molecule type" value="Genomic_DNA"/>
</dbReference>
<dbReference type="OrthoDB" id="5831756at2759"/>
<feature type="region of interest" description="Disordered" evidence="1">
    <location>
        <begin position="184"/>
        <end position="341"/>
    </location>
</feature>
<gene>
    <name evidence="2" type="ORF">HPBE_LOCUS11345</name>
</gene>
<feature type="compositionally biased region" description="Basic and acidic residues" evidence="1">
    <location>
        <begin position="222"/>
        <end position="234"/>
    </location>
</feature>
<accession>A0A3P7ZVM6</accession>
<feature type="compositionally biased region" description="Basic and acidic residues" evidence="1">
    <location>
        <begin position="197"/>
        <end position="213"/>
    </location>
</feature>
<proteinExistence type="predicted"/>
<feature type="compositionally biased region" description="Basic and acidic residues" evidence="1">
    <location>
        <begin position="265"/>
        <end position="277"/>
    </location>
</feature>
<evidence type="ECO:0000313" key="3">
    <source>
        <dbReference type="Proteomes" id="UP000050761"/>
    </source>
</evidence>
<evidence type="ECO:0000313" key="4">
    <source>
        <dbReference type="WBParaSite" id="HPBE_0001134401-mRNA-1"/>
    </source>
</evidence>
<reference evidence="2 3" key="1">
    <citation type="submission" date="2018-11" db="EMBL/GenBank/DDBJ databases">
        <authorList>
            <consortium name="Pathogen Informatics"/>
        </authorList>
    </citation>
    <scope>NUCLEOTIDE SEQUENCE [LARGE SCALE GENOMIC DNA]</scope>
</reference>
<sequence>MYISVSSYSPCLIDIQTLQASYEDEEDAYHARPDPYLEAGPNHFDTDYAVKPYDREVPSHDYEYSTYDTEELPDRDLPSGNHKMSFHDQSYPSEYGFESNGFKDEEYYPEEEGEPPDDAHFGRNPNYSEHFESMEGSSDYRDEYRQQYPGDYWNEQEPLSYNSRPKQTAPLFNAKYGITLFSQPGPWEDIVETGESTTEREEPAPFDDVDGRQSKSSYRTSSVEKNERRYDSDSSNRGGGYYGDEFDERRSDSRTYNWRYDSIQEEDHVKENWRDDTAGLQQNWRTVEPPKEEPDDWRRTDQRAGNITEEEHYAGEGYQADREDSSRQNSVERPDAHPATDIAHQTIQEEEEKRSSHELWHWAYKQVCKNLGFKAQTDTASFRARDLLNLPTVSVTVVYPGQIERNERGAPILRSFLFSLSLLTPKQRRPKKAPFRQSTTSMHSPAAHIDRMNYPACPQQILHGPINTAGITSPCRS</sequence>
<keyword evidence="3" id="KW-1185">Reference proteome</keyword>
<dbReference type="Proteomes" id="UP000050761">
    <property type="component" value="Unassembled WGS sequence"/>
</dbReference>
<organism evidence="2">
    <name type="scientific">Heligmosomoides polygyrus</name>
    <name type="common">Parasitic roundworm</name>
    <dbReference type="NCBI Taxonomy" id="6339"/>
    <lineage>
        <taxon>Eukaryota</taxon>
        <taxon>Metazoa</taxon>
        <taxon>Ecdysozoa</taxon>
        <taxon>Nematoda</taxon>
        <taxon>Chromadorea</taxon>
        <taxon>Rhabditida</taxon>
        <taxon>Rhabditina</taxon>
        <taxon>Rhabditomorpha</taxon>
        <taxon>Strongyloidea</taxon>
        <taxon>Heligmosomidae</taxon>
        <taxon>Heligmosomoides</taxon>
    </lineage>
</organism>
<feature type="compositionally biased region" description="Basic and acidic residues" evidence="1">
    <location>
        <begin position="309"/>
        <end position="338"/>
    </location>
</feature>
<evidence type="ECO:0000256" key="1">
    <source>
        <dbReference type="SAM" id="MobiDB-lite"/>
    </source>
</evidence>
<protein>
    <submittedName>
        <fullName evidence="4">SH2 domain-containing protein</fullName>
    </submittedName>
</protein>
<feature type="region of interest" description="Disordered" evidence="1">
    <location>
        <begin position="106"/>
        <end position="139"/>
    </location>
</feature>
<name>A0A3P7ZVM6_HELPZ</name>
<dbReference type="AlphaFoldDB" id="A0A3P7ZVM6"/>